<keyword evidence="3" id="KW-1185">Reference proteome</keyword>
<accession>E7ADC0</accession>
<evidence type="ECO:0000313" key="3">
    <source>
        <dbReference type="Proteomes" id="UP000007934"/>
    </source>
</evidence>
<feature type="transmembrane region" description="Helical" evidence="1">
    <location>
        <begin position="150"/>
        <end position="168"/>
    </location>
</feature>
<dbReference type="RefSeq" id="WP_013469541.1">
    <property type="nucleotide sequence ID" value="NC_014810.2"/>
</dbReference>
<dbReference type="STRING" id="936155.HFELIS_10930"/>
<dbReference type="GO" id="GO:0051301">
    <property type="term" value="P:cell division"/>
    <property type="evidence" value="ECO:0007669"/>
    <property type="project" value="UniProtKB-KW"/>
</dbReference>
<gene>
    <name evidence="2" type="ordered locus">Hfelis_10930</name>
</gene>
<dbReference type="eggNOG" id="COG2177">
    <property type="taxonomic scope" value="Bacteria"/>
</dbReference>
<evidence type="ECO:0000313" key="2">
    <source>
        <dbReference type="EMBL" id="CBY83177.1"/>
    </source>
</evidence>
<dbReference type="PANTHER" id="PTHR47755:SF1">
    <property type="entry name" value="CELL DIVISION PROTEIN FTSX"/>
    <property type="match status" value="1"/>
</dbReference>
<dbReference type="GO" id="GO:0032153">
    <property type="term" value="C:cell division site"/>
    <property type="evidence" value="ECO:0007669"/>
    <property type="project" value="TreeGrafter"/>
</dbReference>
<dbReference type="GeneID" id="36134043"/>
<dbReference type="PANTHER" id="PTHR47755">
    <property type="entry name" value="CELL DIVISION PROTEIN FTSX"/>
    <property type="match status" value="1"/>
</dbReference>
<protein>
    <submittedName>
        <fullName evidence="2">Cell division protein</fullName>
    </submittedName>
</protein>
<feature type="transmembrane region" description="Helical" evidence="1">
    <location>
        <begin position="195"/>
        <end position="219"/>
    </location>
</feature>
<keyword evidence="1" id="KW-1133">Transmembrane helix</keyword>
<keyword evidence="1" id="KW-0812">Transmembrane</keyword>
<dbReference type="OrthoDB" id="5348519at2"/>
<keyword evidence="1" id="KW-0472">Membrane</keyword>
<dbReference type="EMBL" id="FQ670179">
    <property type="protein sequence ID" value="CBY83177.1"/>
    <property type="molecule type" value="Genomic_DNA"/>
</dbReference>
<dbReference type="InterPro" id="IPR004513">
    <property type="entry name" value="FtsX"/>
</dbReference>
<dbReference type="KEGG" id="hfe:HFELIS_10930"/>
<keyword evidence="2" id="KW-0132">Cell division</keyword>
<proteinExistence type="predicted"/>
<dbReference type="Proteomes" id="UP000007934">
    <property type="component" value="Chromosome"/>
</dbReference>
<dbReference type="HOGENOM" id="CLU_089208_0_0_7"/>
<dbReference type="GO" id="GO:0016020">
    <property type="term" value="C:membrane"/>
    <property type="evidence" value="ECO:0007669"/>
    <property type="project" value="InterPro"/>
</dbReference>
<organism evidence="2 3">
    <name type="scientific">Helicobacter felis (strain ATCC 49179 / CCUG 28539 / NCTC 12436 / CS1)</name>
    <dbReference type="NCBI Taxonomy" id="936155"/>
    <lineage>
        <taxon>Bacteria</taxon>
        <taxon>Pseudomonadati</taxon>
        <taxon>Campylobacterota</taxon>
        <taxon>Epsilonproteobacteria</taxon>
        <taxon>Campylobacterales</taxon>
        <taxon>Helicobacteraceae</taxon>
        <taxon>Helicobacter</taxon>
    </lineage>
</organism>
<reference evidence="2 3" key="1">
    <citation type="journal article" date="2011" name="Genome Biol. Evol.">
        <title>Comparative whole genome sequence analysis of the carcinogenic bacterial model pathogen Helicobacter felis.</title>
        <authorList>
            <person name="Arnold I.C."/>
            <person name="Zigova Z."/>
            <person name="Holden M."/>
            <person name="Lawley T.D."/>
            <person name="Rad R."/>
            <person name="Dougan G."/>
            <person name="Falkow S."/>
            <person name="Bentley S.D."/>
            <person name="Muller A."/>
        </authorList>
    </citation>
    <scope>NUCLEOTIDE SEQUENCE [LARGE SCALE GENOMIC DNA]</scope>
    <source>
        <strain evidence="3">ATCC 49179 / CCUG 28539 / NCTC 12436 / CS1</strain>
    </source>
</reference>
<sequence length="269" mass="30627">MNTLKEHLAFLLPLMALLFGLESVLWTLRAVDVREKQLSKNYTITIVSQQPLTLEFVRQNIRASISLEQLNPDSILQRLQQNLSPSSLANLKKSLPFFYSLKLRQFPTSEELQQIHHRLLKIPGVSRVEVFSKTHDQEYRLLLLLKESTLIFALLIGLLSVLLLIKQVRVWNLQYSKRIEIMDLLGAPMRIKHGFLFRLALIDSVLASVGVLLGGAYLISQQKFQTILNTLGLENGLFLWQEDLAIFLGASLAISLTCVWVVVIQRRGA</sequence>
<dbReference type="AlphaFoldDB" id="E7ADC0"/>
<evidence type="ECO:0000256" key="1">
    <source>
        <dbReference type="SAM" id="Phobius"/>
    </source>
</evidence>
<keyword evidence="2" id="KW-0131">Cell cycle</keyword>
<feature type="transmembrane region" description="Helical" evidence="1">
    <location>
        <begin position="244"/>
        <end position="264"/>
    </location>
</feature>
<name>E7ADC0_HELFC</name>